<gene>
    <name evidence="1" type="ORF">PanWU01x14_347510</name>
</gene>
<dbReference type="AlphaFoldDB" id="A0A2P5AC09"/>
<name>A0A2P5AC09_PARAD</name>
<keyword evidence="2" id="KW-1185">Reference proteome</keyword>
<evidence type="ECO:0000313" key="1">
    <source>
        <dbReference type="EMBL" id="PON34051.1"/>
    </source>
</evidence>
<evidence type="ECO:0000313" key="2">
    <source>
        <dbReference type="Proteomes" id="UP000237105"/>
    </source>
</evidence>
<sequence length="69" mass="8310">MSTNLKNDRTMGIMSLVNDLRKRTKRKELRNQKLACRPRKRSYFGDHVACRWPEKTYEEGRTVQPKTRQ</sequence>
<dbReference type="Proteomes" id="UP000237105">
    <property type="component" value="Unassembled WGS sequence"/>
</dbReference>
<dbReference type="EMBL" id="JXTB01000683">
    <property type="protein sequence ID" value="PON34051.1"/>
    <property type="molecule type" value="Genomic_DNA"/>
</dbReference>
<protein>
    <submittedName>
        <fullName evidence="1">Uncharacterized protein</fullName>
    </submittedName>
</protein>
<accession>A0A2P5AC09</accession>
<reference evidence="2" key="1">
    <citation type="submission" date="2016-06" db="EMBL/GenBank/DDBJ databases">
        <title>Parallel loss of symbiosis genes in relatives of nitrogen-fixing non-legume Parasponia.</title>
        <authorList>
            <person name="Van Velzen R."/>
            <person name="Holmer R."/>
            <person name="Bu F."/>
            <person name="Rutten L."/>
            <person name="Van Zeijl A."/>
            <person name="Liu W."/>
            <person name="Santuari L."/>
            <person name="Cao Q."/>
            <person name="Sharma T."/>
            <person name="Shen D."/>
            <person name="Roswanjaya Y."/>
            <person name="Wardhani T."/>
            <person name="Kalhor M.S."/>
            <person name="Jansen J."/>
            <person name="Van den Hoogen J."/>
            <person name="Gungor B."/>
            <person name="Hartog M."/>
            <person name="Hontelez J."/>
            <person name="Verver J."/>
            <person name="Yang W.-C."/>
            <person name="Schijlen E."/>
            <person name="Repin R."/>
            <person name="Schilthuizen M."/>
            <person name="Schranz E."/>
            <person name="Heidstra R."/>
            <person name="Miyata K."/>
            <person name="Fedorova E."/>
            <person name="Kohlen W."/>
            <person name="Bisseling T."/>
            <person name="Smit S."/>
            <person name="Geurts R."/>
        </authorList>
    </citation>
    <scope>NUCLEOTIDE SEQUENCE [LARGE SCALE GENOMIC DNA]</scope>
    <source>
        <strain evidence="2">cv. WU1-14</strain>
    </source>
</reference>
<proteinExistence type="predicted"/>
<organism evidence="1 2">
    <name type="scientific">Parasponia andersonii</name>
    <name type="common">Sponia andersonii</name>
    <dbReference type="NCBI Taxonomy" id="3476"/>
    <lineage>
        <taxon>Eukaryota</taxon>
        <taxon>Viridiplantae</taxon>
        <taxon>Streptophyta</taxon>
        <taxon>Embryophyta</taxon>
        <taxon>Tracheophyta</taxon>
        <taxon>Spermatophyta</taxon>
        <taxon>Magnoliopsida</taxon>
        <taxon>eudicotyledons</taxon>
        <taxon>Gunneridae</taxon>
        <taxon>Pentapetalae</taxon>
        <taxon>rosids</taxon>
        <taxon>fabids</taxon>
        <taxon>Rosales</taxon>
        <taxon>Cannabaceae</taxon>
        <taxon>Parasponia</taxon>
    </lineage>
</organism>
<comment type="caution">
    <text evidence="1">The sequence shown here is derived from an EMBL/GenBank/DDBJ whole genome shotgun (WGS) entry which is preliminary data.</text>
</comment>